<dbReference type="AlphaFoldDB" id="A0A4D7K4B6"/>
<dbReference type="Proteomes" id="UP000298616">
    <property type="component" value="Chromosome"/>
</dbReference>
<dbReference type="OrthoDB" id="680421at2"/>
<dbReference type="PROSITE" id="PS50042">
    <property type="entry name" value="CNMP_BINDING_3"/>
    <property type="match status" value="1"/>
</dbReference>
<dbReference type="SUPFAM" id="SSF51206">
    <property type="entry name" value="cAMP-binding domain-like"/>
    <property type="match status" value="1"/>
</dbReference>
<sequence length="199" mass="23300">MGAIVENEVRHHKLLRDFLGTEHPENREGLEEFISSFKITQHNKGEILLKEGQTDKSLRFLVSGNIREYYQTETKESNIFFYTIPQFCTDLNSFQNITPSRKNQQCLTAVTLMSISRSTFTEFISKYSCGKSFLGRQFEKILAHKEKSEYNRTMKDPEELYKELLTGKGDWLNKVPQYHIASYLNITPETLSRIRKRIS</sequence>
<organism evidence="2 3">
    <name type="scientific">Mangrovivirga cuniculi</name>
    <dbReference type="NCBI Taxonomy" id="2715131"/>
    <lineage>
        <taxon>Bacteria</taxon>
        <taxon>Pseudomonadati</taxon>
        <taxon>Bacteroidota</taxon>
        <taxon>Cytophagia</taxon>
        <taxon>Cytophagales</taxon>
        <taxon>Mangrovivirgaceae</taxon>
        <taxon>Mangrovivirga</taxon>
    </lineage>
</organism>
<feature type="domain" description="Cyclic nucleotide-binding" evidence="1">
    <location>
        <begin position="30"/>
        <end position="124"/>
    </location>
</feature>
<dbReference type="EMBL" id="CP028923">
    <property type="protein sequence ID" value="QCK15664.1"/>
    <property type="molecule type" value="Genomic_DNA"/>
</dbReference>
<proteinExistence type="predicted"/>
<protein>
    <submittedName>
        <fullName evidence="2">Crp/Fnr family transcriptional regulator</fullName>
    </submittedName>
</protein>
<keyword evidence="3" id="KW-1185">Reference proteome</keyword>
<dbReference type="CDD" id="cd00038">
    <property type="entry name" value="CAP_ED"/>
    <property type="match status" value="1"/>
</dbReference>
<evidence type="ECO:0000259" key="1">
    <source>
        <dbReference type="PROSITE" id="PS50042"/>
    </source>
</evidence>
<dbReference type="Gene3D" id="2.60.120.10">
    <property type="entry name" value="Jelly Rolls"/>
    <property type="match status" value="1"/>
</dbReference>
<dbReference type="InterPro" id="IPR000595">
    <property type="entry name" value="cNMP-bd_dom"/>
</dbReference>
<dbReference type="InterPro" id="IPR014710">
    <property type="entry name" value="RmlC-like_jellyroll"/>
</dbReference>
<dbReference type="RefSeq" id="WP_137091261.1">
    <property type="nucleotide sequence ID" value="NZ_CP028923.1"/>
</dbReference>
<evidence type="ECO:0000313" key="2">
    <source>
        <dbReference type="EMBL" id="QCK15664.1"/>
    </source>
</evidence>
<gene>
    <name evidence="2" type="ORF">DCC35_13385</name>
</gene>
<dbReference type="KEGG" id="fpf:DCC35_13385"/>
<evidence type="ECO:0000313" key="3">
    <source>
        <dbReference type="Proteomes" id="UP000298616"/>
    </source>
</evidence>
<name>A0A4D7K4B6_9BACT</name>
<dbReference type="Pfam" id="PF00027">
    <property type="entry name" value="cNMP_binding"/>
    <property type="match status" value="1"/>
</dbReference>
<dbReference type="InterPro" id="IPR018490">
    <property type="entry name" value="cNMP-bd_dom_sf"/>
</dbReference>
<reference evidence="2 3" key="1">
    <citation type="submission" date="2018-04" db="EMBL/GenBank/DDBJ databases">
        <title>Complete genome uncultured novel isolate.</title>
        <authorList>
            <person name="Merlino G."/>
        </authorList>
    </citation>
    <scope>NUCLEOTIDE SEQUENCE [LARGE SCALE GENOMIC DNA]</scope>
    <source>
        <strain evidence="3">R1DC9</strain>
    </source>
</reference>
<accession>A0A4D7K4B6</accession>